<reference evidence="3" key="1">
    <citation type="submission" date="2018-05" db="EMBL/GenBank/DDBJ databases">
        <authorList>
            <person name="Lanie J.A."/>
            <person name="Ng W.-L."/>
            <person name="Kazmierczak K.M."/>
            <person name="Andrzejewski T.M."/>
            <person name="Davidsen T.M."/>
            <person name="Wayne K.J."/>
            <person name="Tettelin H."/>
            <person name="Glass J.I."/>
            <person name="Rusch D."/>
            <person name="Podicherti R."/>
            <person name="Tsui H.-C.T."/>
            <person name="Winkler M.E."/>
        </authorList>
    </citation>
    <scope>NUCLEOTIDE SEQUENCE</scope>
</reference>
<dbReference type="SUPFAM" id="SSF55486">
    <property type="entry name" value="Metalloproteases ('zincins'), catalytic domain"/>
    <property type="match status" value="1"/>
</dbReference>
<sequence>MKIIKTIYLLLMLCSGVFAAYLRNMPTTLYQPNGSVLECFVTGDEYFNWAHDENGFTLIQSQSDGFFYYGVMDGDEVVPSEFLAGSIIPSDAGLTPWAIIPQHVYLEKRRKFWEGIDRINRDAPTHGTVNNINVYIRFSDQTEFSTPRSQHDQLFNKPDGPSLLHYFEEVSYDTLHVHTHHYPNCEMTTNLSYQDEYPRSYYMPYDPTTNPNGYNGSNERTVREQTLLGHAIEYIESEVPNPLDIDSNNDGYVDNVTFLVRGSPTAWATLLWPHRSSLYYYNAFINGKQVGDYNFNLEQGGYLTVGVICHEFFHTLGAPDLYHYDGGGAPSPVGGWDIMEANGTTPQYMGAWMKHKYGDWIDCPAIEGMGIFPLLPLQSQETSCYRIDSPNSSHEFFVVEYRKQEGIYEVNLPGNQSGMLIYRIDEYLNGNAQGPPDEVYLYRPGGTTTENGNLGAAIFSAETGRTEFNDSTDPSSFLYGGAPGGLNIQDIGYPDDIIEFVYWNIFVQTSIVGIANDNDGDGILNPGETAQLFLAANILSGPSNGENVVVMLSSELDWVHFNPSTINFGTLPVNGNTVEIETLISLDDTDGQLMPASFTLQIDADFDDDGIIIHYTDDFDYQLDVTLNQVGFPLSTAQIRSSPLVLDLNNDGDNEIVFGDYNGVVHVYNADGSEYINGVFPFNTGNQIWGSPAAADLDGDNYLDFVIPSKSKHLYIFDYNGLKIDYQTEVYLMGTPAIGNLDEDPEL</sequence>
<gene>
    <name evidence="3" type="ORF">METZ01_LOCUS152051</name>
</gene>
<dbReference type="Pfam" id="PF05547">
    <property type="entry name" value="Peptidase_M6"/>
    <property type="match status" value="1"/>
</dbReference>
<keyword evidence="1" id="KW-0732">Signal</keyword>
<dbReference type="EMBL" id="UINC01024804">
    <property type="protein sequence ID" value="SVA99197.1"/>
    <property type="molecule type" value="Genomic_DNA"/>
</dbReference>
<organism evidence="3">
    <name type="scientific">marine metagenome</name>
    <dbReference type="NCBI Taxonomy" id="408172"/>
    <lineage>
        <taxon>unclassified sequences</taxon>
        <taxon>metagenomes</taxon>
        <taxon>ecological metagenomes</taxon>
    </lineage>
</organism>
<feature type="domain" description="Peptidase M6-like" evidence="2">
    <location>
        <begin position="289"/>
        <end position="342"/>
    </location>
</feature>
<dbReference type="NCBIfam" id="TIGR03296">
    <property type="entry name" value="M6dom_TIGR03296"/>
    <property type="match status" value="1"/>
</dbReference>
<dbReference type="AlphaFoldDB" id="A0A382AE05"/>
<accession>A0A382AE05</accession>
<evidence type="ECO:0000256" key="1">
    <source>
        <dbReference type="ARBA" id="ARBA00022729"/>
    </source>
</evidence>
<dbReference type="PANTHER" id="PTHR41775:SF1">
    <property type="entry name" value="PEPTIDASE M6-LIKE DOMAIN-CONTAINING PROTEIN"/>
    <property type="match status" value="1"/>
</dbReference>
<protein>
    <recommendedName>
        <fullName evidence="2">Peptidase M6-like domain-containing protein</fullName>
    </recommendedName>
</protein>
<dbReference type="InterPro" id="IPR008757">
    <property type="entry name" value="Peptidase_M6-like_domain"/>
</dbReference>
<evidence type="ECO:0000313" key="3">
    <source>
        <dbReference type="EMBL" id="SVA99197.1"/>
    </source>
</evidence>
<dbReference type="GO" id="GO:0008233">
    <property type="term" value="F:peptidase activity"/>
    <property type="evidence" value="ECO:0007669"/>
    <property type="project" value="InterPro"/>
</dbReference>
<dbReference type="SUPFAM" id="SSF69318">
    <property type="entry name" value="Integrin alpha N-terminal domain"/>
    <property type="match status" value="1"/>
</dbReference>
<dbReference type="Pfam" id="PF13517">
    <property type="entry name" value="FG-GAP_3"/>
    <property type="match status" value="1"/>
</dbReference>
<proteinExistence type="predicted"/>
<evidence type="ECO:0000259" key="2">
    <source>
        <dbReference type="Pfam" id="PF05547"/>
    </source>
</evidence>
<dbReference type="GO" id="GO:0006508">
    <property type="term" value="P:proteolysis"/>
    <property type="evidence" value="ECO:0007669"/>
    <property type="project" value="InterPro"/>
</dbReference>
<dbReference type="InterPro" id="IPR028994">
    <property type="entry name" value="Integrin_alpha_N"/>
</dbReference>
<name>A0A382AE05_9ZZZZ</name>
<dbReference type="InterPro" id="IPR013517">
    <property type="entry name" value="FG-GAP"/>
</dbReference>
<dbReference type="PANTHER" id="PTHR41775">
    <property type="entry name" value="SECRETED PROTEIN-RELATED"/>
    <property type="match status" value="1"/>
</dbReference>
<feature type="non-terminal residue" evidence="3">
    <location>
        <position position="747"/>
    </location>
</feature>